<dbReference type="GO" id="GO:0000156">
    <property type="term" value="F:phosphorelay response regulator activity"/>
    <property type="evidence" value="ECO:0007669"/>
    <property type="project" value="TreeGrafter"/>
</dbReference>
<evidence type="ECO:0000256" key="3">
    <source>
        <dbReference type="ARBA" id="ARBA00023015"/>
    </source>
</evidence>
<evidence type="ECO:0000256" key="6">
    <source>
        <dbReference type="PROSITE-ProRule" id="PRU00169"/>
    </source>
</evidence>
<proteinExistence type="predicted"/>
<dbReference type="GO" id="GO:0006355">
    <property type="term" value="P:regulation of DNA-templated transcription"/>
    <property type="evidence" value="ECO:0007669"/>
    <property type="project" value="TreeGrafter"/>
</dbReference>
<keyword evidence="2" id="KW-0902">Two-component regulatory system</keyword>
<dbReference type="InterPro" id="IPR011006">
    <property type="entry name" value="CheY-like_superfamily"/>
</dbReference>
<evidence type="ECO:0000256" key="4">
    <source>
        <dbReference type="ARBA" id="ARBA00023125"/>
    </source>
</evidence>
<dbReference type="EMBL" id="BMJT01000005">
    <property type="protein sequence ID" value="GGG24776.1"/>
    <property type="molecule type" value="Genomic_DNA"/>
</dbReference>
<dbReference type="PANTHER" id="PTHR48111">
    <property type="entry name" value="REGULATOR OF RPOS"/>
    <property type="match status" value="1"/>
</dbReference>
<dbReference type="InterPro" id="IPR001789">
    <property type="entry name" value="Sig_transdc_resp-reg_receiver"/>
</dbReference>
<dbReference type="GO" id="GO:0000976">
    <property type="term" value="F:transcription cis-regulatory region binding"/>
    <property type="evidence" value="ECO:0007669"/>
    <property type="project" value="TreeGrafter"/>
</dbReference>
<dbReference type="Gene3D" id="1.10.10.10">
    <property type="entry name" value="Winged helix-like DNA-binding domain superfamily/Winged helix DNA-binding domain"/>
    <property type="match status" value="1"/>
</dbReference>
<keyword evidence="4" id="KW-0238">DNA-binding</keyword>
<dbReference type="SMART" id="SM00448">
    <property type="entry name" value="REC"/>
    <property type="match status" value="1"/>
</dbReference>
<dbReference type="SUPFAM" id="SSF52172">
    <property type="entry name" value="CheY-like"/>
    <property type="match status" value="1"/>
</dbReference>
<evidence type="ECO:0000256" key="1">
    <source>
        <dbReference type="ARBA" id="ARBA00022553"/>
    </source>
</evidence>
<organism evidence="8 9">
    <name type="scientific">Lysinibacillus alkalisoli</name>
    <dbReference type="NCBI Taxonomy" id="1911548"/>
    <lineage>
        <taxon>Bacteria</taxon>
        <taxon>Bacillati</taxon>
        <taxon>Bacillota</taxon>
        <taxon>Bacilli</taxon>
        <taxon>Bacillales</taxon>
        <taxon>Bacillaceae</taxon>
        <taxon>Lysinibacillus</taxon>
    </lineage>
</organism>
<dbReference type="Gene3D" id="3.40.50.2300">
    <property type="match status" value="1"/>
</dbReference>
<keyword evidence="3" id="KW-0805">Transcription regulation</keyword>
<evidence type="ECO:0000256" key="5">
    <source>
        <dbReference type="ARBA" id="ARBA00023163"/>
    </source>
</evidence>
<evidence type="ECO:0000259" key="7">
    <source>
        <dbReference type="PROSITE" id="PS50110"/>
    </source>
</evidence>
<keyword evidence="9" id="KW-1185">Reference proteome</keyword>
<dbReference type="PROSITE" id="PS50110">
    <property type="entry name" value="RESPONSE_REGULATORY"/>
    <property type="match status" value="1"/>
</dbReference>
<dbReference type="GO" id="GO:0032993">
    <property type="term" value="C:protein-DNA complex"/>
    <property type="evidence" value="ECO:0007669"/>
    <property type="project" value="TreeGrafter"/>
</dbReference>
<evidence type="ECO:0000313" key="9">
    <source>
        <dbReference type="Proteomes" id="UP000616608"/>
    </source>
</evidence>
<gene>
    <name evidence="8" type="ORF">GCM10007425_19200</name>
</gene>
<dbReference type="Pfam" id="PF00072">
    <property type="entry name" value="Response_reg"/>
    <property type="match status" value="1"/>
</dbReference>
<dbReference type="InterPro" id="IPR036388">
    <property type="entry name" value="WH-like_DNA-bd_sf"/>
</dbReference>
<feature type="domain" description="Response regulatory" evidence="7">
    <location>
        <begin position="5"/>
        <end position="119"/>
    </location>
</feature>
<keyword evidence="5" id="KW-0804">Transcription</keyword>
<evidence type="ECO:0000313" key="8">
    <source>
        <dbReference type="EMBL" id="GGG24776.1"/>
    </source>
</evidence>
<dbReference type="PANTHER" id="PTHR48111:SF69">
    <property type="entry name" value="RESPONSE REGULATOR RECEIVER"/>
    <property type="match status" value="1"/>
</dbReference>
<dbReference type="RefSeq" id="WP_188614825.1">
    <property type="nucleotide sequence ID" value="NZ_BMJT01000005.1"/>
</dbReference>
<dbReference type="Proteomes" id="UP000616608">
    <property type="component" value="Unassembled WGS sequence"/>
</dbReference>
<evidence type="ECO:0000256" key="2">
    <source>
        <dbReference type="ARBA" id="ARBA00023012"/>
    </source>
</evidence>
<keyword evidence="1 6" id="KW-0597">Phosphoprotein</keyword>
<accession>A0A917LHD6</accession>
<comment type="caution">
    <text evidence="8">The sequence shown here is derived from an EMBL/GenBank/DDBJ whole genome shotgun (WGS) entry which is preliminary data.</text>
</comment>
<protein>
    <recommendedName>
        <fullName evidence="7">Response regulatory domain-containing protein</fullName>
    </recommendedName>
</protein>
<reference evidence="8" key="2">
    <citation type="submission" date="2020-09" db="EMBL/GenBank/DDBJ databases">
        <authorList>
            <person name="Sun Q."/>
            <person name="Zhou Y."/>
        </authorList>
    </citation>
    <scope>NUCLEOTIDE SEQUENCE</scope>
    <source>
        <strain evidence="8">CGMCC 1.15760</strain>
    </source>
</reference>
<name>A0A917LHD6_9BACI</name>
<dbReference type="AlphaFoldDB" id="A0A917LHD6"/>
<feature type="modified residue" description="4-aspartylphosphate" evidence="6">
    <location>
        <position position="56"/>
    </location>
</feature>
<sequence length="353" mass="41537">MITIRLIIVDDESTAIEVLINHLQSEPHIMIDRVFNRISDVWRYEALHQADVILLDIRVYNGNGIDLARQLKAVYPNIQIIFVTAHDQYAVDAFELEAIDYLLKPIRKERLLLALRKVKEQATNSVMCSVHTLGSTYVLTHQQVLVKWRTRKVKELFYYLWYAERPMLNSVIAEQLWPHLGRDKAMSNLHTTVYQLRKMIIEYELIGDVLHINNHYVLQMNVASDCQQVKQRLAKETWTEKDILALLKYYHGDFLMDEDYDWAVNERIHLRQQVTDVILQQYSLYSGTTAVICLQKLLELDGYNITYIEGLIKVLLTQNNRKQAYQIFQQYDEKLQEIGQQLPVSLLETITHF</sequence>
<reference evidence="8" key="1">
    <citation type="journal article" date="2014" name="Int. J. Syst. Evol. Microbiol.">
        <title>Complete genome sequence of Corynebacterium casei LMG S-19264T (=DSM 44701T), isolated from a smear-ripened cheese.</title>
        <authorList>
            <consortium name="US DOE Joint Genome Institute (JGI-PGF)"/>
            <person name="Walter F."/>
            <person name="Albersmeier A."/>
            <person name="Kalinowski J."/>
            <person name="Ruckert C."/>
        </authorList>
    </citation>
    <scope>NUCLEOTIDE SEQUENCE</scope>
    <source>
        <strain evidence="8">CGMCC 1.15760</strain>
    </source>
</reference>
<dbReference type="GO" id="GO:0005829">
    <property type="term" value="C:cytosol"/>
    <property type="evidence" value="ECO:0007669"/>
    <property type="project" value="TreeGrafter"/>
</dbReference>
<dbReference type="InterPro" id="IPR039420">
    <property type="entry name" value="WalR-like"/>
</dbReference>